<evidence type="ECO:0000313" key="7">
    <source>
        <dbReference type="Proteomes" id="UP000249590"/>
    </source>
</evidence>
<keyword evidence="4" id="KW-0677">Repeat</keyword>
<keyword evidence="3" id="KW-0964">Secreted</keyword>
<dbReference type="InterPro" id="IPR050557">
    <property type="entry name" value="RTX_toxin/Mannuronan_C5-epim"/>
</dbReference>
<dbReference type="Pfam" id="PF08548">
    <property type="entry name" value="Peptidase_M10_C"/>
    <property type="match status" value="1"/>
</dbReference>
<dbReference type="RefSeq" id="WP_111350459.1">
    <property type="nucleotide sequence ID" value="NZ_QHHQ01000006.1"/>
</dbReference>
<evidence type="ECO:0000313" key="6">
    <source>
        <dbReference type="EMBL" id="RAH98951.1"/>
    </source>
</evidence>
<proteinExistence type="predicted"/>
<dbReference type="InterPro" id="IPR013858">
    <property type="entry name" value="Peptidase_M10B_C"/>
</dbReference>
<keyword evidence="7" id="KW-1185">Reference proteome</keyword>
<reference evidence="6 7" key="1">
    <citation type="submission" date="2018-05" db="EMBL/GenBank/DDBJ databases">
        <title>Acuticoccus sediminis sp. nov., isolated from deep-sea sediment of Indian Ocean.</title>
        <authorList>
            <person name="Liu X."/>
            <person name="Lai Q."/>
            <person name="Du Y."/>
            <person name="Sun F."/>
            <person name="Zhang X."/>
            <person name="Wang S."/>
            <person name="Shao Z."/>
        </authorList>
    </citation>
    <scope>NUCLEOTIDE SEQUENCE [LARGE SCALE GENOMIC DNA]</scope>
    <source>
        <strain evidence="6 7">PTG4-2</strain>
    </source>
</reference>
<dbReference type="PROSITE" id="PS00330">
    <property type="entry name" value="HEMOLYSIN_CALCIUM"/>
    <property type="match status" value="2"/>
</dbReference>
<dbReference type="InterPro" id="IPR011049">
    <property type="entry name" value="Serralysin-like_metalloprot_C"/>
</dbReference>
<comment type="cofactor">
    <cofactor evidence="1">
        <name>Ca(2+)</name>
        <dbReference type="ChEBI" id="CHEBI:29108"/>
    </cofactor>
</comment>
<dbReference type="InterPro" id="IPR018511">
    <property type="entry name" value="Hemolysin-typ_Ca-bd_CS"/>
</dbReference>
<dbReference type="InterPro" id="IPR001343">
    <property type="entry name" value="Hemolysn_Ca-bd"/>
</dbReference>
<evidence type="ECO:0000256" key="1">
    <source>
        <dbReference type="ARBA" id="ARBA00001913"/>
    </source>
</evidence>
<dbReference type="EMBL" id="QHHQ01000006">
    <property type="protein sequence ID" value="RAH98951.1"/>
    <property type="molecule type" value="Genomic_DNA"/>
</dbReference>
<dbReference type="AlphaFoldDB" id="A0A8B2NHJ1"/>
<comment type="subcellular location">
    <subcellularLocation>
        <location evidence="2">Secreted</location>
    </subcellularLocation>
</comment>
<name>A0A8B2NHJ1_9HYPH</name>
<feature type="domain" description="Peptidase M10 serralysin C-terminal" evidence="5">
    <location>
        <begin position="302"/>
        <end position="430"/>
    </location>
</feature>
<dbReference type="PRINTS" id="PR00313">
    <property type="entry name" value="CABNDNGRPT"/>
</dbReference>
<comment type="caution">
    <text evidence="6">The sequence shown here is derived from an EMBL/GenBank/DDBJ whole genome shotgun (WGS) entry which is preliminary data.</text>
</comment>
<organism evidence="6 7">
    <name type="scientific">Acuticoccus sediminis</name>
    <dbReference type="NCBI Taxonomy" id="2184697"/>
    <lineage>
        <taxon>Bacteria</taxon>
        <taxon>Pseudomonadati</taxon>
        <taxon>Pseudomonadota</taxon>
        <taxon>Alphaproteobacteria</taxon>
        <taxon>Hyphomicrobiales</taxon>
        <taxon>Amorphaceae</taxon>
        <taxon>Acuticoccus</taxon>
    </lineage>
</organism>
<dbReference type="Pfam" id="PF00353">
    <property type="entry name" value="HemolysinCabind"/>
    <property type="match status" value="4"/>
</dbReference>
<protein>
    <recommendedName>
        <fullName evidence="5">Peptidase M10 serralysin C-terminal domain-containing protein</fullName>
    </recommendedName>
</protein>
<evidence type="ECO:0000259" key="5">
    <source>
        <dbReference type="Pfam" id="PF08548"/>
    </source>
</evidence>
<dbReference type="PANTHER" id="PTHR38340:SF1">
    <property type="entry name" value="S-LAYER PROTEIN"/>
    <property type="match status" value="1"/>
</dbReference>
<dbReference type="Gene3D" id="2.150.10.10">
    <property type="entry name" value="Serralysin-like metalloprotease, C-terminal"/>
    <property type="match status" value="3"/>
</dbReference>
<dbReference type="OrthoDB" id="733404at2"/>
<dbReference type="PANTHER" id="PTHR38340">
    <property type="entry name" value="S-LAYER PROTEIN"/>
    <property type="match status" value="1"/>
</dbReference>
<evidence type="ECO:0000256" key="4">
    <source>
        <dbReference type="ARBA" id="ARBA00022737"/>
    </source>
</evidence>
<accession>A0A8B2NHJ1</accession>
<evidence type="ECO:0000256" key="3">
    <source>
        <dbReference type="ARBA" id="ARBA00022525"/>
    </source>
</evidence>
<dbReference type="GO" id="GO:0005615">
    <property type="term" value="C:extracellular space"/>
    <property type="evidence" value="ECO:0007669"/>
    <property type="project" value="InterPro"/>
</dbReference>
<dbReference type="SUPFAM" id="SSF51120">
    <property type="entry name" value="beta-Roll"/>
    <property type="match status" value="2"/>
</dbReference>
<dbReference type="GO" id="GO:0005509">
    <property type="term" value="F:calcium ion binding"/>
    <property type="evidence" value="ECO:0007669"/>
    <property type="project" value="InterPro"/>
</dbReference>
<sequence>MITINATQLSEGIDYSTFLSEYYAGLAAGASTYHGGDPVFAFGGYYYVTGPQVSFDFGDDSDKMVLLEGEDISYDFLTYGAEYGHGISGEVDTVIFGVADENTTTADGTENGLVVGLTGLVVSGLDVSSEPGSGNDYSNLVYALYNDVRYGLNDAETIDHIADLYATFASDAQHFLGTNYNDVYTGTGYGDLIEGFNGDDVLYGGAGEDRMFGDRGADVMYGGNANDILYGDAGNDSLYGGAGADSLYGNGGDDYIEGGNGHDLIGGFAGHDELWGGAGNDTIMAGGGNDTVEGEAGNDVIYGKRGNDLLFGGDGNDRIFGDEGNDTINGGDGADGLFGGAGADVFTYFEASESYLGSADNLRDFEAGVDTIDLSAFDLVFVDEFTGAGDEVTFVERSDRTSVQADIDGDGSADLYIVVHTTGLTENDLLLA</sequence>
<dbReference type="Proteomes" id="UP000249590">
    <property type="component" value="Unassembled WGS sequence"/>
</dbReference>
<evidence type="ECO:0000256" key="2">
    <source>
        <dbReference type="ARBA" id="ARBA00004613"/>
    </source>
</evidence>
<gene>
    <name evidence="6" type="ORF">DLJ53_25310</name>
</gene>